<dbReference type="Proteomes" id="UP000433577">
    <property type="component" value="Chromosome 1"/>
</dbReference>
<evidence type="ECO:0000313" key="3">
    <source>
        <dbReference type="Proteomes" id="UP000433577"/>
    </source>
</evidence>
<keyword evidence="3" id="KW-1185">Reference proteome</keyword>
<dbReference type="PROSITE" id="PS51257">
    <property type="entry name" value="PROKAR_LIPOPROTEIN"/>
    <property type="match status" value="1"/>
</dbReference>
<evidence type="ECO:0000313" key="2">
    <source>
        <dbReference type="EMBL" id="QGZ62799.1"/>
    </source>
</evidence>
<name>A0A7Z2JGT7_9BURK</name>
<evidence type="ECO:0008006" key="4">
    <source>
        <dbReference type="Google" id="ProtNLM"/>
    </source>
</evidence>
<feature type="signal peptide" evidence="1">
    <location>
        <begin position="1"/>
        <end position="23"/>
    </location>
</feature>
<dbReference type="RefSeq" id="WP_158951797.1">
    <property type="nucleotide sequence ID" value="NZ_CP046913.1"/>
</dbReference>
<dbReference type="EMBL" id="CP046913">
    <property type="protein sequence ID" value="QGZ62799.1"/>
    <property type="molecule type" value="Genomic_DNA"/>
</dbReference>
<gene>
    <name evidence="2" type="ORF">FAZ98_14280</name>
</gene>
<sequence>MKAIISAITLLAVGAGLSGCVVAPPYAYAPAPAYGYGYAPGYYAAPSVDIGVGVGGYYGGHGGWRH</sequence>
<accession>A0A7Z2JGT7</accession>
<protein>
    <recommendedName>
        <fullName evidence="4">Lipoprotein</fullName>
    </recommendedName>
</protein>
<dbReference type="AlphaFoldDB" id="A0A7Z2JGT7"/>
<organism evidence="2 3">
    <name type="scientific">Paraburkholderia acidisoli</name>
    <dbReference type="NCBI Taxonomy" id="2571748"/>
    <lineage>
        <taxon>Bacteria</taxon>
        <taxon>Pseudomonadati</taxon>
        <taxon>Pseudomonadota</taxon>
        <taxon>Betaproteobacteria</taxon>
        <taxon>Burkholderiales</taxon>
        <taxon>Burkholderiaceae</taxon>
        <taxon>Paraburkholderia</taxon>
    </lineage>
</organism>
<reference evidence="2 3" key="1">
    <citation type="submission" date="2019-12" db="EMBL/GenBank/DDBJ databases">
        <title>Paraburkholderia acidiphila 7Q-K02 sp. nov and Paraburkholderia acidisoli DHF22 sp. nov., two strains isolated from forest soil.</title>
        <authorList>
            <person name="Gao Z."/>
            <person name="Qiu L."/>
        </authorList>
    </citation>
    <scope>NUCLEOTIDE SEQUENCE [LARGE SCALE GENOMIC DNA]</scope>
    <source>
        <strain evidence="2 3">DHF22</strain>
    </source>
</reference>
<evidence type="ECO:0000256" key="1">
    <source>
        <dbReference type="SAM" id="SignalP"/>
    </source>
</evidence>
<proteinExistence type="predicted"/>
<keyword evidence="1" id="KW-0732">Signal</keyword>
<feature type="chain" id="PRO_5031325636" description="Lipoprotein" evidence="1">
    <location>
        <begin position="24"/>
        <end position="66"/>
    </location>
</feature>
<dbReference type="KEGG" id="pacs:FAZ98_14280"/>